<organism evidence="2 3">
    <name type="scientific">Enterobacter cloacae</name>
    <dbReference type="NCBI Taxonomy" id="550"/>
    <lineage>
        <taxon>Bacteria</taxon>
        <taxon>Pseudomonadati</taxon>
        <taxon>Pseudomonadota</taxon>
        <taxon>Gammaproteobacteria</taxon>
        <taxon>Enterobacterales</taxon>
        <taxon>Enterobacteriaceae</taxon>
        <taxon>Enterobacter</taxon>
        <taxon>Enterobacter cloacae complex</taxon>
    </lineage>
</organism>
<feature type="transmembrane region" description="Helical" evidence="1">
    <location>
        <begin position="47"/>
        <end position="66"/>
    </location>
</feature>
<dbReference type="EMBL" id="QMDH01000015">
    <property type="protein sequence ID" value="RAZ68065.1"/>
    <property type="molecule type" value="Genomic_DNA"/>
</dbReference>
<comment type="caution">
    <text evidence="2">The sequence shown here is derived from an EMBL/GenBank/DDBJ whole genome shotgun (WGS) entry which is preliminary data.</text>
</comment>
<dbReference type="AlphaFoldDB" id="A0A330GD16"/>
<dbReference type="Proteomes" id="UP000251576">
    <property type="component" value="Unassembled WGS sequence"/>
</dbReference>
<keyword evidence="1" id="KW-1133">Transmembrane helix</keyword>
<proteinExistence type="predicted"/>
<evidence type="ECO:0000313" key="3">
    <source>
        <dbReference type="Proteomes" id="UP000251576"/>
    </source>
</evidence>
<sequence length="69" mass="7725">MSDLEFGLKIYALWFVGTFLLGIAINSLTKKEHRQPLSKLAIDHVRMSSAITIVGLIVCGMGWFLFKVV</sequence>
<feature type="transmembrane region" description="Helical" evidence="1">
    <location>
        <begin position="6"/>
        <end position="26"/>
    </location>
</feature>
<dbReference type="RefSeq" id="WP_047717799.1">
    <property type="nucleotide sequence ID" value="NZ_CABMNQ010000015.1"/>
</dbReference>
<name>A0A330GD16_ENTCL</name>
<reference evidence="2 3" key="1">
    <citation type="submission" date="2018-06" db="EMBL/GenBank/DDBJ databases">
        <title>ACT-28, a chromosomally-encoded AmpC with carbapenemase activity from Enterobacter kobei.</title>
        <authorList>
            <person name="Jousset A.B."/>
            <person name="Oueslati S."/>
            <person name="Bernabeu S."/>
            <person name="Takissian J."/>
            <person name="Creton E."/>
            <person name="Vogel A."/>
            <person name="Cotellon G."/>
            <person name="Bonnin R.A."/>
            <person name="Dortet L."/>
            <person name="Naas T."/>
        </authorList>
    </citation>
    <scope>NUCLEOTIDE SEQUENCE [LARGE SCALE GENOMIC DNA]</scope>
    <source>
        <strain evidence="2 3">99B3</strain>
    </source>
</reference>
<keyword evidence="1" id="KW-0812">Transmembrane</keyword>
<gene>
    <name evidence="2" type="ORF">DP202_09825</name>
</gene>
<keyword evidence="1" id="KW-0472">Membrane</keyword>
<evidence type="ECO:0000256" key="1">
    <source>
        <dbReference type="SAM" id="Phobius"/>
    </source>
</evidence>
<protein>
    <submittedName>
        <fullName evidence="2">Uncharacterized protein</fullName>
    </submittedName>
</protein>
<evidence type="ECO:0000313" key="2">
    <source>
        <dbReference type="EMBL" id="RAZ68065.1"/>
    </source>
</evidence>
<accession>A0A330GD16</accession>